<evidence type="ECO:0000313" key="2">
    <source>
        <dbReference type="EMBL" id="GFC63730.1"/>
    </source>
</evidence>
<accession>A0A699QAK5</accession>
<feature type="domain" description="TTI1 C-terminal TPR" evidence="1">
    <location>
        <begin position="50"/>
        <end position="103"/>
    </location>
</feature>
<dbReference type="InterPro" id="IPR057567">
    <property type="entry name" value="TPR_TTI1_C"/>
</dbReference>
<dbReference type="EMBL" id="BKCJ010999256">
    <property type="protein sequence ID" value="GFC63730.1"/>
    <property type="molecule type" value="Genomic_DNA"/>
</dbReference>
<dbReference type="Pfam" id="PF24181">
    <property type="entry name" value="TPR_TTI1_C"/>
    <property type="match status" value="1"/>
</dbReference>
<protein>
    <submittedName>
        <fullName evidence="2">TELO2-interacting protein 1 homolog</fullName>
    </submittedName>
</protein>
<feature type="non-terminal residue" evidence="2">
    <location>
        <position position="226"/>
    </location>
</feature>
<dbReference type="PANTHER" id="PTHR18460:SF3">
    <property type="entry name" value="TELO2-INTERACTING PROTEIN 1 HOMOLOG"/>
    <property type="match status" value="1"/>
</dbReference>
<dbReference type="InterPro" id="IPR016024">
    <property type="entry name" value="ARM-type_fold"/>
</dbReference>
<evidence type="ECO:0000259" key="1">
    <source>
        <dbReference type="Pfam" id="PF24181"/>
    </source>
</evidence>
<comment type="caution">
    <text evidence="2">The sequence shown here is derived from an EMBL/GenBank/DDBJ whole genome shotgun (WGS) entry which is preliminary data.</text>
</comment>
<sequence>CIQDGIVALAEVEESYKQETRTRVVLIEALQSYSLHDLADTLDAENDGTDENRLLPAMNKIWPFLIACIRNGKPLTTRRCAAVISRLVQICGGDFFSRRFHTDGSHLWKLVGASPFQKKPMNFKERRVLQLPYRSGSMPSEDEPTAEISDLKVQVAVLEMIAEISGNKKSASAFESVVKKVSGIVVGIACSGVAGVRDASVNALRGLASIDPDLIWLLLADVYYSK</sequence>
<organism evidence="2">
    <name type="scientific">Tanacetum cinerariifolium</name>
    <name type="common">Dalmatian daisy</name>
    <name type="synonym">Chrysanthemum cinerariifolium</name>
    <dbReference type="NCBI Taxonomy" id="118510"/>
    <lineage>
        <taxon>Eukaryota</taxon>
        <taxon>Viridiplantae</taxon>
        <taxon>Streptophyta</taxon>
        <taxon>Embryophyta</taxon>
        <taxon>Tracheophyta</taxon>
        <taxon>Spermatophyta</taxon>
        <taxon>Magnoliopsida</taxon>
        <taxon>eudicotyledons</taxon>
        <taxon>Gunneridae</taxon>
        <taxon>Pentapetalae</taxon>
        <taxon>asterids</taxon>
        <taxon>campanulids</taxon>
        <taxon>Asterales</taxon>
        <taxon>Asteraceae</taxon>
        <taxon>Asteroideae</taxon>
        <taxon>Anthemideae</taxon>
        <taxon>Anthemidinae</taxon>
        <taxon>Tanacetum</taxon>
    </lineage>
</organism>
<gene>
    <name evidence="2" type="ORF">Tci_835700</name>
</gene>
<dbReference type="SUPFAM" id="SSF48371">
    <property type="entry name" value="ARM repeat"/>
    <property type="match status" value="1"/>
</dbReference>
<feature type="non-terminal residue" evidence="2">
    <location>
        <position position="1"/>
    </location>
</feature>
<proteinExistence type="predicted"/>
<dbReference type="GO" id="GO:0005737">
    <property type="term" value="C:cytoplasm"/>
    <property type="evidence" value="ECO:0007669"/>
    <property type="project" value="TreeGrafter"/>
</dbReference>
<dbReference type="AlphaFoldDB" id="A0A699QAK5"/>
<dbReference type="InterPro" id="IPR052587">
    <property type="entry name" value="TELO2-interacting_protein_1"/>
</dbReference>
<reference evidence="2" key="1">
    <citation type="journal article" date="2019" name="Sci. Rep.">
        <title>Draft genome of Tanacetum cinerariifolium, the natural source of mosquito coil.</title>
        <authorList>
            <person name="Yamashiro T."/>
            <person name="Shiraishi A."/>
            <person name="Satake H."/>
            <person name="Nakayama K."/>
        </authorList>
    </citation>
    <scope>NUCLEOTIDE SEQUENCE</scope>
</reference>
<dbReference type="PANTHER" id="PTHR18460">
    <property type="entry name" value="TEL2 INTERACTING PROTEIN 1 TTI1 FAMILY MEMBER"/>
    <property type="match status" value="1"/>
</dbReference>
<name>A0A699QAK5_TANCI</name>